<protein>
    <submittedName>
        <fullName evidence="1">DUF3053 family protein</fullName>
    </submittedName>
</protein>
<keyword evidence="2" id="KW-1185">Reference proteome</keyword>
<gene>
    <name evidence="1" type="ORF">DWE98_24520</name>
</gene>
<dbReference type="Proteomes" id="UP000255207">
    <property type="component" value="Unassembled WGS sequence"/>
</dbReference>
<sequence length="233" mass="25326">MSVWFKRLFAGLFVGLVLTACSPDDSEQRKAFITFLQNDVLAKPGVQLSRPNAEQQKPFGDYAAQYAIITRFHESMDASVAKPMQQVLANALPRSIEDAVNRKADIAAVRAGFGKLREALDTAVATADKERAALKQPEDVAPLYATAYAKLVTAPATTFRDIFPVLDDAFGSVLAFADLIDKNRAGIKLSGSQMEIPNPQLRNQVQATLNAMAGKQQALIAAQQKMQSVMLGR</sequence>
<dbReference type="Pfam" id="PF11254">
    <property type="entry name" value="DUF3053"/>
    <property type="match status" value="1"/>
</dbReference>
<comment type="caution">
    <text evidence="1">The sequence shown here is derived from an EMBL/GenBank/DDBJ whole genome shotgun (WGS) entry which is preliminary data.</text>
</comment>
<name>A0A370KZR1_9HYPH</name>
<evidence type="ECO:0000313" key="2">
    <source>
        <dbReference type="Proteomes" id="UP000255207"/>
    </source>
</evidence>
<dbReference type="AlphaFoldDB" id="A0A370KZR1"/>
<accession>A0A370KZR1</accession>
<dbReference type="OrthoDB" id="8821151at2"/>
<proteinExistence type="predicted"/>
<evidence type="ECO:0000313" key="1">
    <source>
        <dbReference type="EMBL" id="RDJ20488.1"/>
    </source>
</evidence>
<organism evidence="1 2">
    <name type="scientific">Bosea caraganae</name>
    <dbReference type="NCBI Taxonomy" id="2763117"/>
    <lineage>
        <taxon>Bacteria</taxon>
        <taxon>Pseudomonadati</taxon>
        <taxon>Pseudomonadota</taxon>
        <taxon>Alphaproteobacteria</taxon>
        <taxon>Hyphomicrobiales</taxon>
        <taxon>Boseaceae</taxon>
        <taxon>Bosea</taxon>
    </lineage>
</organism>
<reference evidence="2" key="1">
    <citation type="submission" date="2018-07" db="EMBL/GenBank/DDBJ databases">
        <authorList>
            <person name="Safronova V.I."/>
            <person name="Chirak E.R."/>
            <person name="Sazanova A.L."/>
        </authorList>
    </citation>
    <scope>NUCLEOTIDE SEQUENCE [LARGE SCALE GENOMIC DNA]</scope>
    <source>
        <strain evidence="2">RCAM04685</strain>
    </source>
</reference>
<dbReference type="RefSeq" id="WP_114831942.1">
    <property type="nucleotide sequence ID" value="NZ_QQTO01000010.1"/>
</dbReference>
<dbReference type="InterPro" id="IPR021413">
    <property type="entry name" value="DUF3053"/>
</dbReference>
<dbReference type="PROSITE" id="PS51257">
    <property type="entry name" value="PROKAR_LIPOPROTEIN"/>
    <property type="match status" value="1"/>
</dbReference>
<dbReference type="EMBL" id="QQTP01000018">
    <property type="protein sequence ID" value="RDJ20488.1"/>
    <property type="molecule type" value="Genomic_DNA"/>
</dbReference>